<protein>
    <submittedName>
        <fullName evidence="2">PQQ-binding-like beta-propeller repeat protein</fullName>
    </submittedName>
</protein>
<dbReference type="InterPro" id="IPR015943">
    <property type="entry name" value="WD40/YVTN_repeat-like_dom_sf"/>
</dbReference>
<evidence type="ECO:0000313" key="3">
    <source>
        <dbReference type="Proteomes" id="UP001302349"/>
    </source>
</evidence>
<dbReference type="InterPro" id="IPR011047">
    <property type="entry name" value="Quinoprotein_ADH-like_sf"/>
</dbReference>
<dbReference type="PANTHER" id="PTHR34512:SF30">
    <property type="entry name" value="OUTER MEMBRANE PROTEIN ASSEMBLY FACTOR BAMB"/>
    <property type="match status" value="1"/>
</dbReference>
<dbReference type="Pfam" id="PF13360">
    <property type="entry name" value="PQQ_2"/>
    <property type="match status" value="2"/>
</dbReference>
<dbReference type="SMART" id="SM00564">
    <property type="entry name" value="PQQ"/>
    <property type="match status" value="8"/>
</dbReference>
<dbReference type="PANTHER" id="PTHR34512">
    <property type="entry name" value="CELL SURFACE PROTEIN"/>
    <property type="match status" value="1"/>
</dbReference>
<dbReference type="Gene3D" id="2.130.10.10">
    <property type="entry name" value="YVTN repeat-like/Quinoprotein amine dehydrogenase"/>
    <property type="match status" value="2"/>
</dbReference>
<dbReference type="InterPro" id="IPR002372">
    <property type="entry name" value="PQQ_rpt_dom"/>
</dbReference>
<proteinExistence type="predicted"/>
<name>A0ABZ0IVZ9_9BACT</name>
<reference evidence="2 3" key="1">
    <citation type="journal article" date="2023" name="Microbiol. Resour. Announc.">
        <title>Complete Genome Sequence of Imperialibacter roseus strain P4T.</title>
        <authorList>
            <person name="Tizabi D.R."/>
            <person name="Bachvaroff T."/>
            <person name="Hill R.T."/>
        </authorList>
    </citation>
    <scope>NUCLEOTIDE SEQUENCE [LARGE SCALE GENOMIC DNA]</scope>
    <source>
        <strain evidence="2 3">P4T</strain>
    </source>
</reference>
<dbReference type="InterPro" id="IPR018391">
    <property type="entry name" value="PQQ_b-propeller_rpt"/>
</dbReference>
<keyword evidence="3" id="KW-1185">Reference proteome</keyword>
<feature type="domain" description="Pyrrolo-quinoline quinone repeat" evidence="1">
    <location>
        <begin position="30"/>
        <end position="199"/>
    </location>
</feature>
<gene>
    <name evidence="2" type="ORF">RT717_11300</name>
</gene>
<dbReference type="EMBL" id="CP136051">
    <property type="protein sequence ID" value="WOK09223.1"/>
    <property type="molecule type" value="Genomic_DNA"/>
</dbReference>
<feature type="domain" description="Pyrrolo-quinoline quinone repeat" evidence="1">
    <location>
        <begin position="283"/>
        <end position="370"/>
    </location>
</feature>
<dbReference type="SUPFAM" id="SSF50998">
    <property type="entry name" value="Quinoprotein alcohol dehydrogenase-like"/>
    <property type="match status" value="1"/>
</dbReference>
<dbReference type="Proteomes" id="UP001302349">
    <property type="component" value="Chromosome"/>
</dbReference>
<dbReference type="RefSeq" id="WP_317491843.1">
    <property type="nucleotide sequence ID" value="NZ_CP136051.1"/>
</dbReference>
<accession>A0ABZ0IVZ9</accession>
<organism evidence="2 3">
    <name type="scientific">Imperialibacter roseus</name>
    <dbReference type="NCBI Taxonomy" id="1324217"/>
    <lineage>
        <taxon>Bacteria</taxon>
        <taxon>Pseudomonadati</taxon>
        <taxon>Bacteroidota</taxon>
        <taxon>Cytophagia</taxon>
        <taxon>Cytophagales</taxon>
        <taxon>Flammeovirgaceae</taxon>
        <taxon>Imperialibacter</taxon>
    </lineage>
</organism>
<sequence length="582" mass="64261">MQRILLVLLVLVSLPGLLNANGSLNHAQIKWRFETGAPVRGTVSISEGKLYFGNSAGTLYCVEKESAREIWQFKAGGAIVSQPLLAGGKAIFQARDNKVYAVDVTSGKLLWSFQMEKPVPHTWGWDYYDASPVAHGSNVLIGSGDNNLYALNLQNGKLTWKFSTADKIRATPLVNGNKVYVPDFNGFLYVVNASSGKEEGKYETEGVSYYTEVYGWDRTSLISRPAMKDNQLVFGARDGGLYCIDASSLKKKWRFTYGSSWVGSSPTIDGNTVYVGWSDALAVSAVDMISGRELWKYDGGSYFYSTPVVDENHVYIGSFTGLVYAFEKATGRVAWKYQTEGAVMSSPILDEGTLYIGSDDGSLYAFEEGDERMLAVYYPELRAQKEMISSEKISPYLEPLGYARLDTATLTTFMRDRIADKKQSSIVFAHQYMPKAVVGEEAGGSLLNQYMAAGGRVIWLGYFPNYWVTNKDFNIVASNAQYSVDLLGINFDVNMDFGVYYAKATPAGRHWGLPESFASLGSSISGGEGIVPLAMNEHGRLAAFWKPIGSMKGGYISFCSWHYMPIRQGDLETIRKLAEHGL</sequence>
<evidence type="ECO:0000259" key="1">
    <source>
        <dbReference type="Pfam" id="PF13360"/>
    </source>
</evidence>
<evidence type="ECO:0000313" key="2">
    <source>
        <dbReference type="EMBL" id="WOK09223.1"/>
    </source>
</evidence>